<dbReference type="PROSITE" id="PS50297">
    <property type="entry name" value="ANK_REP_REGION"/>
    <property type="match status" value="4"/>
</dbReference>
<accession>L8GFB5</accession>
<evidence type="ECO:0000313" key="4">
    <source>
        <dbReference type="EMBL" id="ELR11667.1"/>
    </source>
</evidence>
<dbReference type="KEGG" id="acan:ACA1_260510"/>
<gene>
    <name evidence="4" type="ORF">ACA1_260510</name>
</gene>
<feature type="repeat" description="ANK" evidence="3">
    <location>
        <begin position="112"/>
        <end position="144"/>
    </location>
</feature>
<proteinExistence type="predicted"/>
<feature type="repeat" description="ANK" evidence="3">
    <location>
        <begin position="253"/>
        <end position="291"/>
    </location>
</feature>
<organism evidence="4 5">
    <name type="scientific">Acanthamoeba castellanii (strain ATCC 30010 / Neff)</name>
    <dbReference type="NCBI Taxonomy" id="1257118"/>
    <lineage>
        <taxon>Eukaryota</taxon>
        <taxon>Amoebozoa</taxon>
        <taxon>Discosea</taxon>
        <taxon>Longamoebia</taxon>
        <taxon>Centramoebida</taxon>
        <taxon>Acanthamoebidae</taxon>
        <taxon>Acanthamoeba</taxon>
    </lineage>
</organism>
<dbReference type="PANTHER" id="PTHR46680">
    <property type="entry name" value="NF-KAPPA-B INHIBITOR ALPHA"/>
    <property type="match status" value="1"/>
</dbReference>
<dbReference type="OrthoDB" id="25825at2759"/>
<keyword evidence="1" id="KW-0677">Repeat</keyword>
<dbReference type="SUPFAM" id="SSF48403">
    <property type="entry name" value="Ankyrin repeat"/>
    <property type="match status" value="2"/>
</dbReference>
<dbReference type="AlphaFoldDB" id="L8GFB5"/>
<dbReference type="InterPro" id="IPR002110">
    <property type="entry name" value="Ankyrin_rpt"/>
</dbReference>
<feature type="repeat" description="ANK" evidence="3">
    <location>
        <begin position="78"/>
        <end position="110"/>
    </location>
</feature>
<feature type="repeat" description="ANK" evidence="3">
    <location>
        <begin position="292"/>
        <end position="325"/>
    </location>
</feature>
<dbReference type="SMART" id="SM00248">
    <property type="entry name" value="ANK"/>
    <property type="match status" value="13"/>
</dbReference>
<evidence type="ECO:0000256" key="2">
    <source>
        <dbReference type="ARBA" id="ARBA00023043"/>
    </source>
</evidence>
<dbReference type="EMBL" id="KB008148">
    <property type="protein sequence ID" value="ELR11667.1"/>
    <property type="molecule type" value="Genomic_DNA"/>
</dbReference>
<protein>
    <submittedName>
        <fullName evidence="4">Ankyrin, putative</fullName>
    </submittedName>
</protein>
<dbReference type="PANTHER" id="PTHR46680:SF3">
    <property type="entry name" value="NF-KAPPA-B INHIBITOR CACTUS"/>
    <property type="match status" value="1"/>
</dbReference>
<dbReference type="Pfam" id="PF00023">
    <property type="entry name" value="Ank"/>
    <property type="match status" value="1"/>
</dbReference>
<keyword evidence="5" id="KW-1185">Reference proteome</keyword>
<dbReference type="Proteomes" id="UP000011083">
    <property type="component" value="Unassembled WGS sequence"/>
</dbReference>
<dbReference type="RefSeq" id="XP_004333680.1">
    <property type="nucleotide sequence ID" value="XM_004333632.1"/>
</dbReference>
<keyword evidence="2 3" id="KW-0040">ANK repeat</keyword>
<dbReference type="InterPro" id="IPR036770">
    <property type="entry name" value="Ankyrin_rpt-contain_sf"/>
</dbReference>
<feature type="repeat" description="ANK" evidence="3">
    <location>
        <begin position="516"/>
        <end position="548"/>
    </location>
</feature>
<dbReference type="VEuPathDB" id="AmoebaDB:ACA1_260510"/>
<dbReference type="GO" id="GO:0005829">
    <property type="term" value="C:cytosol"/>
    <property type="evidence" value="ECO:0007669"/>
    <property type="project" value="TreeGrafter"/>
</dbReference>
<dbReference type="OMA" id="HAPLIRY"/>
<name>L8GFB5_ACACF</name>
<dbReference type="STRING" id="1257118.L8GFB5"/>
<feature type="repeat" description="ANK" evidence="3">
    <location>
        <begin position="550"/>
        <end position="582"/>
    </location>
</feature>
<dbReference type="GO" id="GO:0051059">
    <property type="term" value="F:NF-kappaB binding"/>
    <property type="evidence" value="ECO:0007669"/>
    <property type="project" value="TreeGrafter"/>
</dbReference>
<dbReference type="PROSITE" id="PS50088">
    <property type="entry name" value="ANK_REPEAT"/>
    <property type="match status" value="6"/>
</dbReference>
<dbReference type="GO" id="GO:0071356">
    <property type="term" value="P:cellular response to tumor necrosis factor"/>
    <property type="evidence" value="ECO:0007669"/>
    <property type="project" value="TreeGrafter"/>
</dbReference>
<dbReference type="Pfam" id="PF12796">
    <property type="entry name" value="Ank_2"/>
    <property type="match status" value="3"/>
</dbReference>
<reference evidence="4 5" key="1">
    <citation type="journal article" date="2013" name="Genome Biol.">
        <title>Genome of Acanthamoeba castellanii highlights extensive lateral gene transfer and early evolution of tyrosine kinase signaling.</title>
        <authorList>
            <person name="Clarke M."/>
            <person name="Lohan A.J."/>
            <person name="Liu B."/>
            <person name="Lagkouvardos I."/>
            <person name="Roy S."/>
            <person name="Zafar N."/>
            <person name="Bertelli C."/>
            <person name="Schilde C."/>
            <person name="Kianianmomeni A."/>
            <person name="Burglin T.R."/>
            <person name="Frech C."/>
            <person name="Turcotte B."/>
            <person name="Kopec K.O."/>
            <person name="Synnott J.M."/>
            <person name="Choo C."/>
            <person name="Paponov I."/>
            <person name="Finkler A."/>
            <person name="Soon Heng Tan C."/>
            <person name="Hutchins A.P."/>
            <person name="Weinmeier T."/>
            <person name="Rattei T."/>
            <person name="Chu J.S."/>
            <person name="Gimenez G."/>
            <person name="Irimia M."/>
            <person name="Rigden D.J."/>
            <person name="Fitzpatrick D.A."/>
            <person name="Lorenzo-Morales J."/>
            <person name="Bateman A."/>
            <person name="Chiu C.H."/>
            <person name="Tang P."/>
            <person name="Hegemann P."/>
            <person name="Fromm H."/>
            <person name="Raoult D."/>
            <person name="Greub G."/>
            <person name="Miranda-Saavedra D."/>
            <person name="Chen N."/>
            <person name="Nash P."/>
            <person name="Ginger M.L."/>
            <person name="Horn M."/>
            <person name="Schaap P."/>
            <person name="Caler L."/>
            <person name="Loftus B."/>
        </authorList>
    </citation>
    <scope>NUCLEOTIDE SEQUENCE [LARGE SCALE GENOMIC DNA]</scope>
    <source>
        <strain evidence="4 5">Neff</strain>
    </source>
</reference>
<evidence type="ECO:0000256" key="3">
    <source>
        <dbReference type="PROSITE-ProRule" id="PRU00023"/>
    </source>
</evidence>
<dbReference type="InterPro" id="IPR051070">
    <property type="entry name" value="NF-kappa-B_inhibitor"/>
</dbReference>
<sequence length="610" mass="64003">MDDSKDSSLAAQLYAAAKEGEVARVKELMAAGAGPDQPVTTAGGRETALVGAITAAVADNTAVLAALLAAAPTLDQAAKGEALLAAAKYGRADYMQMLLAAGADPNVREAAYGNTPLMLAALRSCASAVKELIERGADVNAQNRLGDTALHKAAAEPGASTQCVEMLLACPSISLVLANNNGQSALCRAINRGNVDAVRLLVRAVNGLESDLQRRAEIARALLCAAREDQQLPALQAILQDAPPGSVALRDELGNTALHVAGTRSPGNTTSKAAHAQALIEHGADVNATNDDGETPLHTNVQQSASYEFLKCLVDHGADVTARDAAGRSVLHRALLAHSLPALKLLLCGVSNVADTIDAGLELTADSQGDSLLHKLARSEEYAVECLPRVVELLAARGVQSLPWNQQNGQGSTCLHVALRHQNAAAVQYLVALQPGVDIESLDLTTLLTLVERRGMGWMDARVKQTIVDARDQDSGHSLLHKAVVSGSLEGVVLCLELGFDVNQAVASEFVDAYSTGGTPLHLAVEHDHEPIVRHLLTHGAQVNSQEDYHKNAPVHVAAREARISLLRLLLASGADPAITNRHDERAVDLTESPECAALLQTASATRQED</sequence>
<dbReference type="Gene3D" id="1.25.40.20">
    <property type="entry name" value="Ankyrin repeat-containing domain"/>
    <property type="match status" value="6"/>
</dbReference>
<dbReference type="GeneID" id="14912137"/>
<evidence type="ECO:0000313" key="5">
    <source>
        <dbReference type="Proteomes" id="UP000011083"/>
    </source>
</evidence>
<evidence type="ECO:0000256" key="1">
    <source>
        <dbReference type="ARBA" id="ARBA00022737"/>
    </source>
</evidence>